<organism evidence="9 10">
    <name type="scientific">Paenibacillus thiaminolyticus</name>
    <name type="common">Bacillus thiaminolyticus</name>
    <dbReference type="NCBI Taxonomy" id="49283"/>
    <lineage>
        <taxon>Bacteria</taxon>
        <taxon>Bacillati</taxon>
        <taxon>Bacillota</taxon>
        <taxon>Bacilli</taxon>
        <taxon>Bacillales</taxon>
        <taxon>Paenibacillaceae</taxon>
        <taxon>Paenibacillus</taxon>
    </lineage>
</organism>
<dbReference type="Proteomes" id="UP000266177">
    <property type="component" value="Unassembled WGS sequence"/>
</dbReference>
<feature type="domain" description="Flagellar basal-body/hook protein C-terminal" evidence="7">
    <location>
        <begin position="477"/>
        <end position="515"/>
    </location>
</feature>
<dbReference type="InterPro" id="IPR053927">
    <property type="entry name" value="FlgK_helical"/>
</dbReference>
<evidence type="ECO:0000313" key="10">
    <source>
        <dbReference type="Proteomes" id="UP000266177"/>
    </source>
</evidence>
<keyword evidence="5" id="KW-0964">Secreted</keyword>
<dbReference type="GO" id="GO:0005576">
    <property type="term" value="C:extracellular region"/>
    <property type="evidence" value="ECO:0007669"/>
    <property type="project" value="UniProtKB-SubCell"/>
</dbReference>
<dbReference type="NCBIfam" id="TIGR02492">
    <property type="entry name" value="flgK_ends"/>
    <property type="match status" value="1"/>
</dbReference>
<keyword evidence="9" id="KW-0969">Cilium</keyword>
<feature type="domain" description="Flagellar hook-associated protein FlgK helical" evidence="8">
    <location>
        <begin position="104"/>
        <end position="353"/>
    </location>
</feature>
<accession>A0A3A3H1A2</accession>
<dbReference type="PANTHER" id="PTHR30033">
    <property type="entry name" value="FLAGELLAR HOOK-ASSOCIATED PROTEIN 1"/>
    <property type="match status" value="1"/>
</dbReference>
<dbReference type="OrthoDB" id="9802553at2"/>
<dbReference type="GO" id="GO:0005198">
    <property type="term" value="F:structural molecule activity"/>
    <property type="evidence" value="ECO:0007669"/>
    <property type="project" value="InterPro"/>
</dbReference>
<evidence type="ECO:0000313" key="9">
    <source>
        <dbReference type="EMBL" id="RJG24841.1"/>
    </source>
</evidence>
<comment type="caution">
    <text evidence="9">The sequence shown here is derived from an EMBL/GenBank/DDBJ whole genome shotgun (WGS) entry which is preliminary data.</text>
</comment>
<keyword evidence="9" id="KW-0282">Flagellum</keyword>
<name>A0A3A3H1A2_PANTH</name>
<sequence>MRSTFHGLETSKRSLFVQSTMMQTLGHNIANASTDGYTRQRVNASATRPLAMPGMYNSVAPGQLGTGVQYDSITRIRDSFLDLQFRRENETLGSWSIIDNTIRSIEGFFNEPSDNGLRSVMDKFWNSWEVLNRDPSLLSARVEVVGAASNFTNMLKHIDESLTKLENDTQSSINIKVNEANDIIANIAGLTDTIKRVEGMGDNANDFRDQRDLLIDQLSTIIDVQVTDGEGGDITILAGGITVVENGESTPITADVAATAGQLHGYSQSLAEVDRMRNQMNAMIRTMVTGTVDVELAAGYVAASDLVAKSAVELENGATIPAGGTIPAGSILKGPATVQVNGFNGLHSLGYSLSDPAKSGIPFFTTTDGGEFSIGNIQVNADIVNNVSNIAASGRYDTVNGQNVTVKGNSVIAHALASLRDKSFNYPADMTSLSTGSVDDYYRAIMGDLGTRATNAERNVKVQSDMVDSVLFRRQSVSGVSLDEEMADMIRFQHAYNAAARNMTTVDEMLDRVINQMGVVGR</sequence>
<keyword evidence="6" id="KW-0975">Bacterial flagellum</keyword>
<dbReference type="SUPFAM" id="SSF64518">
    <property type="entry name" value="Phase 1 flagellin"/>
    <property type="match status" value="1"/>
</dbReference>
<evidence type="ECO:0000256" key="3">
    <source>
        <dbReference type="ARBA" id="ARBA00009677"/>
    </source>
</evidence>
<dbReference type="Pfam" id="PF22638">
    <property type="entry name" value="FlgK_D1"/>
    <property type="match status" value="1"/>
</dbReference>
<proteinExistence type="inferred from homology"/>
<protein>
    <recommendedName>
        <fullName evidence="4">Flagellar hook-associated protein 1</fullName>
    </recommendedName>
</protein>
<dbReference type="InterPro" id="IPR002371">
    <property type="entry name" value="FlgK"/>
</dbReference>
<evidence type="ECO:0000259" key="8">
    <source>
        <dbReference type="Pfam" id="PF22638"/>
    </source>
</evidence>
<dbReference type="AlphaFoldDB" id="A0A3A3H1A2"/>
<dbReference type="EMBL" id="QYZD01000005">
    <property type="protein sequence ID" value="RJG24841.1"/>
    <property type="molecule type" value="Genomic_DNA"/>
</dbReference>
<evidence type="ECO:0000256" key="6">
    <source>
        <dbReference type="ARBA" id="ARBA00023143"/>
    </source>
</evidence>
<dbReference type="PANTHER" id="PTHR30033:SF1">
    <property type="entry name" value="FLAGELLAR HOOK-ASSOCIATED PROTEIN 1"/>
    <property type="match status" value="1"/>
</dbReference>
<reference evidence="9 10" key="1">
    <citation type="submission" date="2018-09" db="EMBL/GenBank/DDBJ databases">
        <title>Paenibacillus SK2017-BO5.</title>
        <authorList>
            <person name="Piskunova J.V."/>
            <person name="Dubiley S.A."/>
            <person name="Severinov K.V."/>
        </authorList>
    </citation>
    <scope>NUCLEOTIDE SEQUENCE [LARGE SCALE GENOMIC DNA]</scope>
    <source>
        <strain evidence="9 10">BO5</strain>
    </source>
</reference>
<gene>
    <name evidence="9" type="primary">flgK</name>
    <name evidence="9" type="ORF">DQX05_08335</name>
</gene>
<dbReference type="RefSeq" id="WP_119792590.1">
    <property type="nucleotide sequence ID" value="NZ_QYZD01000005.1"/>
</dbReference>
<evidence type="ECO:0000256" key="1">
    <source>
        <dbReference type="ARBA" id="ARBA00004365"/>
    </source>
</evidence>
<evidence type="ECO:0000256" key="5">
    <source>
        <dbReference type="ARBA" id="ARBA00022525"/>
    </source>
</evidence>
<dbReference type="GO" id="GO:0009424">
    <property type="term" value="C:bacterial-type flagellum hook"/>
    <property type="evidence" value="ECO:0007669"/>
    <property type="project" value="InterPro"/>
</dbReference>
<evidence type="ECO:0000259" key="7">
    <source>
        <dbReference type="Pfam" id="PF06429"/>
    </source>
</evidence>
<keyword evidence="9" id="KW-0966">Cell projection</keyword>
<evidence type="ECO:0000256" key="4">
    <source>
        <dbReference type="ARBA" id="ARBA00016244"/>
    </source>
</evidence>
<comment type="similarity">
    <text evidence="3">Belongs to the flagella basal body rod proteins family.</text>
</comment>
<dbReference type="Pfam" id="PF06429">
    <property type="entry name" value="Flg_bbr_C"/>
    <property type="match status" value="1"/>
</dbReference>
<dbReference type="InterPro" id="IPR010930">
    <property type="entry name" value="Flg_bb/hook_C_dom"/>
</dbReference>
<evidence type="ECO:0000256" key="2">
    <source>
        <dbReference type="ARBA" id="ARBA00004613"/>
    </source>
</evidence>
<dbReference type="GO" id="GO:0044780">
    <property type="term" value="P:bacterial-type flagellum assembly"/>
    <property type="evidence" value="ECO:0007669"/>
    <property type="project" value="InterPro"/>
</dbReference>
<comment type="subcellular location">
    <subcellularLocation>
        <location evidence="1">Bacterial flagellum</location>
    </subcellularLocation>
    <subcellularLocation>
        <location evidence="2">Secreted</location>
    </subcellularLocation>
</comment>